<evidence type="ECO:0008006" key="4">
    <source>
        <dbReference type="Google" id="ProtNLM"/>
    </source>
</evidence>
<reference evidence="3" key="1">
    <citation type="journal article" date="2019" name="Int. J. Syst. Evol. Microbiol.">
        <title>The Global Catalogue of Microorganisms (GCM) 10K type strain sequencing project: providing services to taxonomists for standard genome sequencing and annotation.</title>
        <authorList>
            <consortium name="The Broad Institute Genomics Platform"/>
            <consortium name="The Broad Institute Genome Sequencing Center for Infectious Disease"/>
            <person name="Wu L."/>
            <person name="Ma J."/>
        </authorList>
    </citation>
    <scope>NUCLEOTIDE SEQUENCE [LARGE SCALE GENOMIC DNA]</scope>
    <source>
        <strain evidence="3">JCM 17386</strain>
    </source>
</reference>
<comment type="caution">
    <text evidence="2">The sequence shown here is derived from an EMBL/GenBank/DDBJ whole genome shotgun (WGS) entry which is preliminary data.</text>
</comment>
<proteinExistence type="predicted"/>
<keyword evidence="1" id="KW-0175">Coiled coil</keyword>
<organism evidence="2 3">
    <name type="scientific">Flavobacterium chungbukense</name>
    <dbReference type="NCBI Taxonomy" id="877464"/>
    <lineage>
        <taxon>Bacteria</taxon>
        <taxon>Pseudomonadati</taxon>
        <taxon>Bacteroidota</taxon>
        <taxon>Flavobacteriia</taxon>
        <taxon>Flavobacteriales</taxon>
        <taxon>Flavobacteriaceae</taxon>
        <taxon>Flavobacterium</taxon>
    </lineage>
</organism>
<keyword evidence="3" id="KW-1185">Reference proteome</keyword>
<evidence type="ECO:0000313" key="2">
    <source>
        <dbReference type="EMBL" id="GAA4134947.1"/>
    </source>
</evidence>
<feature type="coiled-coil region" evidence="1">
    <location>
        <begin position="58"/>
        <end position="126"/>
    </location>
</feature>
<dbReference type="InterPro" id="IPR053842">
    <property type="entry name" value="NikA-like"/>
</dbReference>
<evidence type="ECO:0000256" key="1">
    <source>
        <dbReference type="SAM" id="Coils"/>
    </source>
</evidence>
<evidence type="ECO:0000313" key="3">
    <source>
        <dbReference type="Proteomes" id="UP001501333"/>
    </source>
</evidence>
<sequence>MEKENVNRNRIAAVRFTAAEYNKLVKRFKATTCRKMSEYLRKCVLHQPIATNYRNESLDEFMLELIRLRRELNALAGNFNQTVKKLHTLRQIPEFRDCIMQSEAQRQALLEKVEEIQKAIDRTAAKWLQ</sequence>
<dbReference type="Proteomes" id="UP001501333">
    <property type="component" value="Unassembled WGS sequence"/>
</dbReference>
<dbReference type="Pfam" id="PF21983">
    <property type="entry name" value="NikA-like"/>
    <property type="match status" value="1"/>
</dbReference>
<dbReference type="RefSeq" id="WP_229350764.1">
    <property type="nucleotide sequence ID" value="NZ_BAABAO010000013.1"/>
</dbReference>
<dbReference type="EMBL" id="BAABAO010000013">
    <property type="protein sequence ID" value="GAA4134947.1"/>
    <property type="molecule type" value="Genomic_DNA"/>
</dbReference>
<gene>
    <name evidence="2" type="ORF">GCM10022250_29920</name>
</gene>
<accession>A0ABP7YEE2</accession>
<name>A0ABP7YEE2_9FLAO</name>
<protein>
    <recommendedName>
        <fullName evidence="4">Mobilization protein</fullName>
    </recommendedName>
</protein>